<name>A0A4V2YDJ5_9ACTN</name>
<keyword evidence="2" id="KW-0378">Hydrolase</keyword>
<dbReference type="InterPro" id="IPR005645">
    <property type="entry name" value="FSH-like_dom"/>
</dbReference>
<dbReference type="InterPro" id="IPR050565">
    <property type="entry name" value="LYPA1-2/EST-like"/>
</dbReference>
<dbReference type="Pfam" id="PF03959">
    <property type="entry name" value="FSH1"/>
    <property type="match status" value="1"/>
</dbReference>
<dbReference type="GO" id="GO:0016787">
    <property type="term" value="F:hydrolase activity"/>
    <property type="evidence" value="ECO:0007669"/>
    <property type="project" value="UniProtKB-KW"/>
</dbReference>
<organism evidence="2 3">
    <name type="scientific">Kribbella turkmenica</name>
    <dbReference type="NCBI Taxonomy" id="2530375"/>
    <lineage>
        <taxon>Bacteria</taxon>
        <taxon>Bacillati</taxon>
        <taxon>Actinomycetota</taxon>
        <taxon>Actinomycetes</taxon>
        <taxon>Propionibacteriales</taxon>
        <taxon>Kribbellaceae</taxon>
        <taxon>Kribbella</taxon>
    </lineage>
</organism>
<dbReference type="Gene3D" id="3.40.50.1820">
    <property type="entry name" value="alpha/beta hydrolase"/>
    <property type="match status" value="1"/>
</dbReference>
<dbReference type="PANTHER" id="PTHR10655">
    <property type="entry name" value="LYSOPHOSPHOLIPASE-RELATED"/>
    <property type="match status" value="1"/>
</dbReference>
<evidence type="ECO:0000259" key="1">
    <source>
        <dbReference type="Pfam" id="PF03959"/>
    </source>
</evidence>
<dbReference type="OrthoDB" id="9780848at2"/>
<dbReference type="Proteomes" id="UP000295172">
    <property type="component" value="Unassembled WGS sequence"/>
</dbReference>
<feature type="domain" description="Serine hydrolase" evidence="1">
    <location>
        <begin position="104"/>
        <end position="192"/>
    </location>
</feature>
<keyword evidence="3" id="KW-1185">Reference proteome</keyword>
<dbReference type="EMBL" id="SMKR01000197">
    <property type="protein sequence ID" value="TDD15616.1"/>
    <property type="molecule type" value="Genomic_DNA"/>
</dbReference>
<dbReference type="InterPro" id="IPR029058">
    <property type="entry name" value="AB_hydrolase_fold"/>
</dbReference>
<dbReference type="AlphaFoldDB" id="A0A4V2YDJ5"/>
<dbReference type="RefSeq" id="WP_132326639.1">
    <property type="nucleotide sequence ID" value="NZ_SMKR01000197.1"/>
</dbReference>
<evidence type="ECO:0000313" key="3">
    <source>
        <dbReference type="Proteomes" id="UP000295172"/>
    </source>
</evidence>
<accession>A0A4V2YDJ5</accession>
<reference evidence="2 3" key="1">
    <citation type="submission" date="2019-02" db="EMBL/GenBank/DDBJ databases">
        <title>Draft genome sequences of novel Actinobacteria.</title>
        <authorList>
            <person name="Sahin N."/>
            <person name="Ay H."/>
            <person name="Saygin H."/>
        </authorList>
    </citation>
    <scope>NUCLEOTIDE SEQUENCE [LARGE SCALE GENOMIC DNA]</scope>
    <source>
        <strain evidence="2 3">16K104</strain>
    </source>
</reference>
<evidence type="ECO:0000313" key="2">
    <source>
        <dbReference type="EMBL" id="TDD15616.1"/>
    </source>
</evidence>
<dbReference type="PANTHER" id="PTHR10655:SF17">
    <property type="entry name" value="LYSOPHOSPHOLIPASE-LIKE PROTEIN 1"/>
    <property type="match status" value="1"/>
</dbReference>
<sequence length="211" mass="22810">MSDDPLQRPHVWQPGSAGPPLLLLHGTGGDEHDLLGLRQHLAPDAPVLSPRGSVSEHGMARFFRRVREGVFDEDDLRLRADELAAFLTAAETRYGVPAGSWLAVGFSNGANMASALLLRHPESLAGAVLLAAMVPFVGDEPRDHALAGRPVLIVNGTRDSMATPEQTRRLADQLRRRDADVAVLTFDGGHTVDVGQLPRVKEFIDARTASY</sequence>
<gene>
    <name evidence="2" type="ORF">E1218_31210</name>
</gene>
<dbReference type="SUPFAM" id="SSF53474">
    <property type="entry name" value="alpha/beta-Hydrolases"/>
    <property type="match status" value="1"/>
</dbReference>
<proteinExistence type="predicted"/>
<comment type="caution">
    <text evidence="2">The sequence shown here is derived from an EMBL/GenBank/DDBJ whole genome shotgun (WGS) entry which is preliminary data.</text>
</comment>
<protein>
    <submittedName>
        <fullName evidence="2">Alpha/beta hydrolase</fullName>
    </submittedName>
</protein>